<gene>
    <name evidence="2" type="ORF">MUN87_11770</name>
</gene>
<name>A0ABY4GGJ0_9BACI</name>
<organism evidence="2 3">
    <name type="scientific">Gracilibacillus salinarum</name>
    <dbReference type="NCBI Taxonomy" id="2932255"/>
    <lineage>
        <taxon>Bacteria</taxon>
        <taxon>Bacillati</taxon>
        <taxon>Bacillota</taxon>
        <taxon>Bacilli</taxon>
        <taxon>Bacillales</taxon>
        <taxon>Bacillaceae</taxon>
        <taxon>Gracilibacillus</taxon>
    </lineage>
</organism>
<reference evidence="2 3" key="1">
    <citation type="submission" date="2022-04" db="EMBL/GenBank/DDBJ databases">
        <title>Gracilibacillus sp. isolated from saltern.</title>
        <authorList>
            <person name="Won M."/>
            <person name="Lee C.-M."/>
            <person name="Woen H.-Y."/>
            <person name="Kwon S.-W."/>
        </authorList>
    </citation>
    <scope>NUCLEOTIDE SEQUENCE [LARGE SCALE GENOMIC DNA]</scope>
    <source>
        <strain evidence="2 3">SSPM10-3</strain>
    </source>
</reference>
<evidence type="ECO:0000313" key="2">
    <source>
        <dbReference type="EMBL" id="UOQ83440.1"/>
    </source>
</evidence>
<keyword evidence="1" id="KW-0472">Membrane</keyword>
<accession>A0ABY4GGJ0</accession>
<sequence length="79" mass="8737">MRGLKKYVVFILSFGLLYSIFQIVSGLLLTASFTPDFSSLSSKLSQETVFGQTSIMPFVAVLLVATFAYFLSQRIVKSS</sequence>
<keyword evidence="1" id="KW-1133">Transmembrane helix</keyword>
<protein>
    <submittedName>
        <fullName evidence="2">Uncharacterized protein</fullName>
    </submittedName>
</protein>
<keyword evidence="3" id="KW-1185">Reference proteome</keyword>
<evidence type="ECO:0000256" key="1">
    <source>
        <dbReference type="SAM" id="Phobius"/>
    </source>
</evidence>
<feature type="transmembrane region" description="Helical" evidence="1">
    <location>
        <begin position="7"/>
        <end position="29"/>
    </location>
</feature>
<dbReference type="Proteomes" id="UP000831537">
    <property type="component" value="Chromosome"/>
</dbReference>
<keyword evidence="1" id="KW-0812">Transmembrane</keyword>
<feature type="transmembrane region" description="Helical" evidence="1">
    <location>
        <begin position="49"/>
        <end position="71"/>
    </location>
</feature>
<evidence type="ECO:0000313" key="3">
    <source>
        <dbReference type="Proteomes" id="UP000831537"/>
    </source>
</evidence>
<dbReference type="EMBL" id="CP095071">
    <property type="protein sequence ID" value="UOQ83440.1"/>
    <property type="molecule type" value="Genomic_DNA"/>
</dbReference>
<proteinExistence type="predicted"/>